<name>A0AAJ2VYR2_9FLAO</name>
<proteinExistence type="predicted"/>
<dbReference type="RefSeq" id="WP_229973898.1">
    <property type="nucleotide sequence ID" value="NZ_CP087133.1"/>
</dbReference>
<dbReference type="AlphaFoldDB" id="A0AAJ2VYR2"/>
<dbReference type="EMBL" id="JAWXVH010000005">
    <property type="protein sequence ID" value="MDX6186494.1"/>
    <property type="molecule type" value="Genomic_DNA"/>
</dbReference>
<organism evidence="2 3">
    <name type="scientific">Flavobacterium flavipigmentatum</name>
    <dbReference type="NCBI Taxonomy" id="2893884"/>
    <lineage>
        <taxon>Bacteria</taxon>
        <taxon>Pseudomonadati</taxon>
        <taxon>Bacteroidota</taxon>
        <taxon>Flavobacteriia</taxon>
        <taxon>Flavobacteriales</taxon>
        <taxon>Flavobacteriaceae</taxon>
        <taxon>Flavobacterium</taxon>
    </lineage>
</organism>
<evidence type="ECO:0000313" key="1">
    <source>
        <dbReference type="EMBL" id="MDX6183041.1"/>
    </source>
</evidence>
<reference evidence="2 4" key="1">
    <citation type="submission" date="2023-11" db="EMBL/GenBank/DDBJ databases">
        <title>Unpublished Manusciprt.</title>
        <authorList>
            <person name="Saticioglu I.B."/>
            <person name="Ay H."/>
            <person name="Ajmi N."/>
            <person name="Altun S."/>
            <person name="Duman M."/>
        </authorList>
    </citation>
    <scope>NUCLEOTIDE SEQUENCE</scope>
    <source>
        <strain evidence="1 4">Fl-33</strain>
        <strain evidence="2">Fl-77</strain>
    </source>
</reference>
<evidence type="ECO:0000313" key="4">
    <source>
        <dbReference type="Proteomes" id="UP001278738"/>
    </source>
</evidence>
<dbReference type="EMBL" id="JAWXVG010000005">
    <property type="protein sequence ID" value="MDX6183041.1"/>
    <property type="molecule type" value="Genomic_DNA"/>
</dbReference>
<sequence length="227" mass="26965">MPYYGWNKLVSCEITKTGMKNKMIIESLKENEILLEKIVIKSLQLTNNKTQSEFYKLWKEHNTNKYIEVMFNDLKTNIEKYWLNDKYNKDLEKSFNMLYFEHSGLYGGEFDTFAIDFNYKGNESPIFETMDDRLNYLENISCLPGCEIPLLYDLTREIQGKEADFDDWDDLMEIYNLFETTALIESHQTFLKADNEKLFRDLNFKKPFYFAVGEHDAGAPKLIYVIE</sequence>
<evidence type="ECO:0000313" key="3">
    <source>
        <dbReference type="Proteomes" id="UP001270053"/>
    </source>
</evidence>
<evidence type="ECO:0000313" key="2">
    <source>
        <dbReference type="EMBL" id="MDX6186494.1"/>
    </source>
</evidence>
<gene>
    <name evidence="1" type="ORF">SGQ18_12775</name>
    <name evidence="2" type="ORF">SGQ44_12030</name>
</gene>
<keyword evidence="4" id="KW-1185">Reference proteome</keyword>
<protein>
    <submittedName>
        <fullName evidence="2">Uncharacterized protein</fullName>
    </submittedName>
</protein>
<accession>A0AAJ2VYR2</accession>
<dbReference type="Proteomes" id="UP001278738">
    <property type="component" value="Unassembled WGS sequence"/>
</dbReference>
<dbReference type="Proteomes" id="UP001270053">
    <property type="component" value="Unassembled WGS sequence"/>
</dbReference>
<comment type="caution">
    <text evidence="2">The sequence shown here is derived from an EMBL/GenBank/DDBJ whole genome shotgun (WGS) entry which is preliminary data.</text>
</comment>